<evidence type="ECO:0000256" key="1">
    <source>
        <dbReference type="SAM" id="MobiDB-lite"/>
    </source>
</evidence>
<gene>
    <name evidence="2" type="ORF">E2C01_067787</name>
</gene>
<proteinExistence type="predicted"/>
<protein>
    <submittedName>
        <fullName evidence="2">Uncharacterized protein</fullName>
    </submittedName>
</protein>
<evidence type="ECO:0000313" key="3">
    <source>
        <dbReference type="Proteomes" id="UP000324222"/>
    </source>
</evidence>
<evidence type="ECO:0000313" key="2">
    <source>
        <dbReference type="EMBL" id="MPC73458.1"/>
    </source>
</evidence>
<dbReference type="EMBL" id="VSRR010036845">
    <property type="protein sequence ID" value="MPC73458.1"/>
    <property type="molecule type" value="Genomic_DNA"/>
</dbReference>
<reference evidence="2 3" key="1">
    <citation type="submission" date="2019-05" db="EMBL/GenBank/DDBJ databases">
        <title>Another draft genome of Portunus trituberculatus and its Hox gene families provides insights of decapod evolution.</title>
        <authorList>
            <person name="Jeong J.-H."/>
            <person name="Song I."/>
            <person name="Kim S."/>
            <person name="Choi T."/>
            <person name="Kim D."/>
            <person name="Ryu S."/>
            <person name="Kim W."/>
        </authorList>
    </citation>
    <scope>NUCLEOTIDE SEQUENCE [LARGE SCALE GENOMIC DNA]</scope>
    <source>
        <tissue evidence="2">Muscle</tissue>
    </source>
</reference>
<sequence length="94" mass="10394">MSKIRQPIMSTWARGRGRVAYSVTGVEASTASPHALSPGEGRATLSPGSARRHSPRPFTREVHEPELSVRKLAIHYIASWSPPRLDPHAFTPQR</sequence>
<accession>A0A5B7HXP9</accession>
<organism evidence="2 3">
    <name type="scientific">Portunus trituberculatus</name>
    <name type="common">Swimming crab</name>
    <name type="synonym">Neptunus trituberculatus</name>
    <dbReference type="NCBI Taxonomy" id="210409"/>
    <lineage>
        <taxon>Eukaryota</taxon>
        <taxon>Metazoa</taxon>
        <taxon>Ecdysozoa</taxon>
        <taxon>Arthropoda</taxon>
        <taxon>Crustacea</taxon>
        <taxon>Multicrustacea</taxon>
        <taxon>Malacostraca</taxon>
        <taxon>Eumalacostraca</taxon>
        <taxon>Eucarida</taxon>
        <taxon>Decapoda</taxon>
        <taxon>Pleocyemata</taxon>
        <taxon>Brachyura</taxon>
        <taxon>Eubrachyura</taxon>
        <taxon>Portunoidea</taxon>
        <taxon>Portunidae</taxon>
        <taxon>Portuninae</taxon>
        <taxon>Portunus</taxon>
    </lineage>
</organism>
<dbReference type="Proteomes" id="UP000324222">
    <property type="component" value="Unassembled WGS sequence"/>
</dbReference>
<comment type="caution">
    <text evidence="2">The sequence shown here is derived from an EMBL/GenBank/DDBJ whole genome shotgun (WGS) entry which is preliminary data.</text>
</comment>
<name>A0A5B7HXP9_PORTR</name>
<dbReference type="AlphaFoldDB" id="A0A5B7HXP9"/>
<feature type="region of interest" description="Disordered" evidence="1">
    <location>
        <begin position="27"/>
        <end position="62"/>
    </location>
</feature>
<keyword evidence="3" id="KW-1185">Reference proteome</keyword>